<dbReference type="Proteomes" id="UP000054342">
    <property type="component" value="Unassembled WGS sequence"/>
</dbReference>
<name>A0A0D2DFU3_9EURO</name>
<keyword evidence="3" id="KW-1185">Reference proteome</keyword>
<feature type="compositionally biased region" description="Low complexity" evidence="1">
    <location>
        <begin position="312"/>
        <end position="327"/>
    </location>
</feature>
<dbReference type="GeneID" id="25323227"/>
<sequence>MVDTRCADPDLQLDVDIMILEYTLYQAVKAQFDFLSSSGCQDEAEAKAKAISSTRVLSIFDSFIYYFNATYPSHVKSTEFFNNLDILEFLGLLSSRSTASTIQFSDNMPEKFRQASSNNLAARRHWLAARERQARKLSKQPQPAYSSFAAAANVSIQDDVEDQICDAWNQHEHQHQHQLQHDSTTSLAASAPTTNENPPPPPLLFDLIPRFMDVSAEISALLGHHPNETWMHIAAQFMLQASLEALHARLLVRGDSDALLPRLDDCFAWGYVEPILLATDNPSSLDGCSLDEMVELVNELFCDPSDPATRDPSPSCPWASPSSSPSSLRENPNWTSIRTQYLSEFSIASDASAQSQTCRLDRLTTKYPPGEFQQQLTSFMRNIWDLFCNQLNAKPVLAQIEEDGHLKTLGICVEGAEFDDFLGRVGLHKNAAGILTLDHCLDDKPSASPEVRPQSRSQAQSQAQVRGGGFVSSGNAWRQSRLRPSI</sequence>
<dbReference type="HOGENOM" id="CLU_618245_0_0_1"/>
<feature type="compositionally biased region" description="Low complexity" evidence="1">
    <location>
        <begin position="451"/>
        <end position="465"/>
    </location>
</feature>
<evidence type="ECO:0000313" key="2">
    <source>
        <dbReference type="EMBL" id="KIW61162.1"/>
    </source>
</evidence>
<evidence type="ECO:0000313" key="3">
    <source>
        <dbReference type="Proteomes" id="UP000054342"/>
    </source>
</evidence>
<protein>
    <submittedName>
        <fullName evidence="2">Uncharacterized protein</fullName>
    </submittedName>
</protein>
<feature type="region of interest" description="Disordered" evidence="1">
    <location>
        <begin position="307"/>
        <end position="332"/>
    </location>
</feature>
<proteinExistence type="predicted"/>
<dbReference type="RefSeq" id="XP_013321746.1">
    <property type="nucleotide sequence ID" value="XM_013466292.1"/>
</dbReference>
<dbReference type="EMBL" id="KN847317">
    <property type="protein sequence ID" value="KIW61162.1"/>
    <property type="molecule type" value="Genomic_DNA"/>
</dbReference>
<accession>A0A0D2DFU3</accession>
<evidence type="ECO:0000256" key="1">
    <source>
        <dbReference type="SAM" id="MobiDB-lite"/>
    </source>
</evidence>
<dbReference type="AlphaFoldDB" id="A0A0D2DFU3"/>
<feature type="region of interest" description="Disordered" evidence="1">
    <location>
        <begin position="171"/>
        <end position="202"/>
    </location>
</feature>
<feature type="region of interest" description="Disordered" evidence="1">
    <location>
        <begin position="445"/>
        <end position="486"/>
    </location>
</feature>
<organism evidence="2 3">
    <name type="scientific">Exophiala xenobiotica</name>
    <dbReference type="NCBI Taxonomy" id="348802"/>
    <lineage>
        <taxon>Eukaryota</taxon>
        <taxon>Fungi</taxon>
        <taxon>Dikarya</taxon>
        <taxon>Ascomycota</taxon>
        <taxon>Pezizomycotina</taxon>
        <taxon>Eurotiomycetes</taxon>
        <taxon>Chaetothyriomycetidae</taxon>
        <taxon>Chaetothyriales</taxon>
        <taxon>Herpotrichiellaceae</taxon>
        <taxon>Exophiala</taxon>
    </lineage>
</organism>
<reference evidence="2 3" key="1">
    <citation type="submission" date="2015-01" db="EMBL/GenBank/DDBJ databases">
        <title>The Genome Sequence of Exophiala xenobiotica CBS118157.</title>
        <authorList>
            <consortium name="The Broad Institute Genomics Platform"/>
            <person name="Cuomo C."/>
            <person name="de Hoog S."/>
            <person name="Gorbushina A."/>
            <person name="Stielow B."/>
            <person name="Teixiera M."/>
            <person name="Abouelleil A."/>
            <person name="Chapman S.B."/>
            <person name="Priest M."/>
            <person name="Young S.K."/>
            <person name="Wortman J."/>
            <person name="Nusbaum C."/>
            <person name="Birren B."/>
        </authorList>
    </citation>
    <scope>NUCLEOTIDE SEQUENCE [LARGE SCALE GENOMIC DNA]</scope>
    <source>
        <strain evidence="2 3">CBS 118157</strain>
    </source>
</reference>
<dbReference type="OrthoDB" id="4149149at2759"/>
<gene>
    <name evidence="2" type="ORF">PV05_01319</name>
</gene>
<feature type="compositionally biased region" description="Low complexity" evidence="1">
    <location>
        <begin position="181"/>
        <end position="196"/>
    </location>
</feature>